<keyword evidence="2" id="KW-1185">Reference proteome</keyword>
<sequence>MDAGFAMMLVLISMSVLMLFMTVSLAAVIQNSVPSRADQDSKAAVAAAQGGIEEYLGRLQNDSEYWRRNNVDSTNSAFDTAGTYLPGNTSGAKYSYRVLNSISDIDAGNPIQLEVTGISSPSATGKVVKRVLRAQLQKTGTSGAWTPQYAYFSDYEVGDPSQFASANSKCGNYYYGTVAGTASSSGRNSVASNATACPEIPWLTGDAVTGQIVSNDPLYIPGNPTFSVKPKSAWAGASSKWYWGSGTPSQTSQTGTVVSNLPSDNTYLLKDVNPRPDGGDPGPGCLYKGATKITFSGTSFTVYSPGTTTTTTGCFNATNASAAQTFTSIPPVIYVQSSTNTSCGSLGYPASNEYVSPTGYYTDATGGVQYTPSYACTRGTAYVSGTVNGNVTVGTENDIVVGGDLTTANTTTNMVGLNAGQDVWVYHPLKANTTTSTVGPTTQTGVSSCTTGTSTTGNTTTTITCSSQYCTSWFIFCLAYGYDKTTTTVTTSSSYANLLTTPVTTIQASILTGSGSFLVQNFNRGAAISTTTTNRLAVTGSISQKWRGPISTISSTGATISTGYLANYTLDSRLPNQVPPYFIDPGLATWSLTRLTDG</sequence>
<reference evidence="1 2" key="1">
    <citation type="submission" date="2024-10" db="EMBL/GenBank/DDBJ databases">
        <title>The Natural Products Discovery Center: Release of the First 8490 Sequenced Strains for Exploring Actinobacteria Biosynthetic Diversity.</title>
        <authorList>
            <person name="Kalkreuter E."/>
            <person name="Kautsar S.A."/>
            <person name="Yang D."/>
            <person name="Bader C.D."/>
            <person name="Teijaro C.N."/>
            <person name="Fluegel L."/>
            <person name="Davis C.M."/>
            <person name="Simpson J.R."/>
            <person name="Lauterbach L."/>
            <person name="Steele A.D."/>
            <person name="Gui C."/>
            <person name="Meng S."/>
            <person name="Li G."/>
            <person name="Viehrig K."/>
            <person name="Ye F."/>
            <person name="Su P."/>
            <person name="Kiefer A.F."/>
            <person name="Nichols A."/>
            <person name="Cepeda A.J."/>
            <person name="Yan W."/>
            <person name="Fan B."/>
            <person name="Jiang Y."/>
            <person name="Adhikari A."/>
            <person name="Zheng C.-J."/>
            <person name="Schuster L."/>
            <person name="Cowan T.M."/>
            <person name="Smanski M.J."/>
            <person name="Chevrette M.G."/>
            <person name="De Carvalho L.P.S."/>
            <person name="Shen B."/>
        </authorList>
    </citation>
    <scope>NUCLEOTIDE SEQUENCE [LARGE SCALE GENOMIC DNA]</scope>
    <source>
        <strain evidence="1 2">NPDC049639</strain>
    </source>
</reference>
<comment type="caution">
    <text evidence="1">The sequence shown here is derived from an EMBL/GenBank/DDBJ whole genome shotgun (WGS) entry which is preliminary data.</text>
</comment>
<evidence type="ECO:0000313" key="2">
    <source>
        <dbReference type="Proteomes" id="UP001612915"/>
    </source>
</evidence>
<evidence type="ECO:0000313" key="1">
    <source>
        <dbReference type="EMBL" id="MFI7588888.1"/>
    </source>
</evidence>
<protein>
    <submittedName>
        <fullName evidence="1">Uncharacterized protein</fullName>
    </submittedName>
</protein>
<organism evidence="1 2">
    <name type="scientific">Spongisporangium articulatum</name>
    <dbReference type="NCBI Taxonomy" id="3362603"/>
    <lineage>
        <taxon>Bacteria</taxon>
        <taxon>Bacillati</taxon>
        <taxon>Actinomycetota</taxon>
        <taxon>Actinomycetes</taxon>
        <taxon>Kineosporiales</taxon>
        <taxon>Kineosporiaceae</taxon>
        <taxon>Spongisporangium</taxon>
    </lineage>
</organism>
<dbReference type="RefSeq" id="WP_398283053.1">
    <property type="nucleotide sequence ID" value="NZ_JBITLV010000006.1"/>
</dbReference>
<dbReference type="Proteomes" id="UP001612915">
    <property type="component" value="Unassembled WGS sequence"/>
</dbReference>
<dbReference type="EMBL" id="JBITLV010000006">
    <property type="protein sequence ID" value="MFI7588888.1"/>
    <property type="molecule type" value="Genomic_DNA"/>
</dbReference>
<accession>A0ABW8AS20</accession>
<gene>
    <name evidence="1" type="ORF">ACIB24_17630</name>
</gene>
<name>A0ABW8AS20_9ACTN</name>
<proteinExistence type="predicted"/>